<evidence type="ECO:0000256" key="2">
    <source>
        <dbReference type="ARBA" id="ARBA00004889"/>
    </source>
</evidence>
<comment type="cofactor">
    <cofactor evidence="9">
        <name>Mg(2+)</name>
        <dbReference type="ChEBI" id="CHEBI:18420"/>
    </cofactor>
</comment>
<evidence type="ECO:0000256" key="5">
    <source>
        <dbReference type="ARBA" id="ARBA00011971"/>
    </source>
</evidence>
<comment type="pathway">
    <text evidence="2 9">Pyrimidine metabolism; UMP biosynthesis via de novo pathway; UMP from orotate: step 1/2.</text>
</comment>
<dbReference type="InterPro" id="IPR004467">
    <property type="entry name" value="Or_phspho_trans_dom"/>
</dbReference>
<comment type="function">
    <text evidence="1 9">Catalyzes the transfer of a ribosyl phosphate group from 5-phosphoribose 1-diphosphate to orotate, leading to the formation of orotidine monophosphate (OMP).</text>
</comment>
<dbReference type="Pfam" id="PF00156">
    <property type="entry name" value="Pribosyltran"/>
    <property type="match status" value="1"/>
</dbReference>
<dbReference type="EC" id="2.4.2.10" evidence="5 9"/>
<dbReference type="EMBL" id="NSKB01000003">
    <property type="protein sequence ID" value="PAU77646.1"/>
    <property type="molecule type" value="Genomic_DNA"/>
</dbReference>
<evidence type="ECO:0000256" key="3">
    <source>
        <dbReference type="ARBA" id="ARBA00006340"/>
    </source>
</evidence>
<reference evidence="11 12" key="1">
    <citation type="submission" date="2017-08" db="EMBL/GenBank/DDBJ databases">
        <title>Halomonas alkalisoli sp. nov., isolated from saline alkaline soil.</title>
        <authorList>
            <person name="Wang D."/>
            <person name="Zhang G."/>
        </authorList>
    </citation>
    <scope>NUCLEOTIDE SEQUENCE [LARGE SCALE GENOMIC DNA]</scope>
    <source>
        <strain evidence="11 12">WRN001</strain>
    </source>
</reference>
<dbReference type="Proteomes" id="UP000217771">
    <property type="component" value="Unassembled WGS sequence"/>
</dbReference>
<keyword evidence="12" id="KW-1185">Reference proteome</keyword>
<dbReference type="RefSeq" id="WP_095620805.1">
    <property type="nucleotide sequence ID" value="NZ_NSKB01000003.1"/>
</dbReference>
<feature type="binding site" evidence="9">
    <location>
        <position position="105"/>
    </location>
    <ligand>
        <name>5-phospho-alpha-D-ribose 1-diphosphate</name>
        <dbReference type="ChEBI" id="CHEBI:58017"/>
        <note>ligand shared between dimeric partners</note>
    </ligand>
</feature>
<feature type="binding site" description="in other chain" evidence="9">
    <location>
        <position position="26"/>
    </location>
    <ligand>
        <name>5-phospho-alpha-D-ribose 1-diphosphate</name>
        <dbReference type="ChEBI" id="CHEBI:58017"/>
        <note>ligand shared between dimeric partners</note>
    </ligand>
</feature>
<dbReference type="GO" id="GO:0004588">
    <property type="term" value="F:orotate phosphoribosyltransferase activity"/>
    <property type="evidence" value="ECO:0007669"/>
    <property type="project" value="UniProtKB-UniRule"/>
</dbReference>
<evidence type="ECO:0000256" key="4">
    <source>
        <dbReference type="ARBA" id="ARBA00011738"/>
    </source>
</evidence>
<dbReference type="UniPathway" id="UPA00070">
    <property type="reaction ID" value="UER00119"/>
</dbReference>
<feature type="binding site" evidence="9">
    <location>
        <position position="128"/>
    </location>
    <ligand>
        <name>orotate</name>
        <dbReference type="ChEBI" id="CHEBI:30839"/>
    </ligand>
</feature>
<evidence type="ECO:0000259" key="10">
    <source>
        <dbReference type="Pfam" id="PF00156"/>
    </source>
</evidence>
<comment type="caution">
    <text evidence="11">The sequence shown here is derived from an EMBL/GenBank/DDBJ whole genome shotgun (WGS) entry which is preliminary data.</text>
</comment>
<dbReference type="CDD" id="cd06223">
    <property type="entry name" value="PRTases_typeI"/>
    <property type="match status" value="1"/>
</dbReference>
<feature type="binding site" evidence="9">
    <location>
        <position position="103"/>
    </location>
    <ligand>
        <name>5-phospho-alpha-D-ribose 1-diphosphate</name>
        <dbReference type="ChEBI" id="CHEBI:58017"/>
        <note>ligand shared between dimeric partners</note>
    </ligand>
</feature>
<proteinExistence type="inferred from homology"/>
<dbReference type="FunFam" id="3.40.50.2020:FF:000008">
    <property type="entry name" value="Orotate phosphoribosyltransferase"/>
    <property type="match status" value="1"/>
</dbReference>
<dbReference type="InterPro" id="IPR000836">
    <property type="entry name" value="PRTase_dom"/>
</dbReference>
<comment type="similarity">
    <text evidence="3 9">Belongs to the purine/pyrimidine phosphoribosyltransferase family. PyrE subfamily.</text>
</comment>
<feature type="binding site" evidence="9">
    <location>
        <position position="99"/>
    </location>
    <ligand>
        <name>5-phospho-alpha-D-ribose 1-diphosphate</name>
        <dbReference type="ChEBI" id="CHEBI:58017"/>
        <note>ligand shared between dimeric partners</note>
    </ligand>
</feature>
<dbReference type="SUPFAM" id="SSF53271">
    <property type="entry name" value="PRTase-like"/>
    <property type="match status" value="1"/>
</dbReference>
<feature type="binding site" description="in other chain" evidence="9">
    <location>
        <position position="100"/>
    </location>
    <ligand>
        <name>5-phospho-alpha-D-ribose 1-diphosphate</name>
        <dbReference type="ChEBI" id="CHEBI:58017"/>
        <note>ligand shared between dimeric partners</note>
    </ligand>
</feature>
<keyword evidence="7 9" id="KW-0808">Transferase</keyword>
<feature type="domain" description="Phosphoribosyltransferase" evidence="10">
    <location>
        <begin position="43"/>
        <end position="159"/>
    </location>
</feature>
<evidence type="ECO:0000256" key="9">
    <source>
        <dbReference type="HAMAP-Rule" id="MF_01208"/>
    </source>
</evidence>
<dbReference type="GO" id="GO:0005737">
    <property type="term" value="C:cytoplasm"/>
    <property type="evidence" value="ECO:0007669"/>
    <property type="project" value="TreeGrafter"/>
</dbReference>
<comment type="catalytic activity">
    <reaction evidence="9">
        <text>orotidine 5'-phosphate + diphosphate = orotate + 5-phospho-alpha-D-ribose 1-diphosphate</text>
        <dbReference type="Rhea" id="RHEA:10380"/>
        <dbReference type="ChEBI" id="CHEBI:30839"/>
        <dbReference type="ChEBI" id="CHEBI:33019"/>
        <dbReference type="ChEBI" id="CHEBI:57538"/>
        <dbReference type="ChEBI" id="CHEBI:58017"/>
        <dbReference type="EC" id="2.4.2.10"/>
    </reaction>
</comment>
<feature type="binding site" description="in other chain" evidence="9">
    <location>
        <begin position="124"/>
        <end position="132"/>
    </location>
    <ligand>
        <name>5-phospho-alpha-D-ribose 1-diphosphate</name>
        <dbReference type="ChEBI" id="CHEBI:58017"/>
        <note>ligand shared between dimeric partners</note>
    </ligand>
</feature>
<dbReference type="Gene3D" id="3.40.50.2020">
    <property type="match status" value="1"/>
</dbReference>
<dbReference type="OrthoDB" id="9779060at2"/>
<feature type="binding site" description="in other chain" evidence="9">
    <location>
        <begin position="72"/>
        <end position="73"/>
    </location>
    <ligand>
        <name>5-phospho-alpha-D-ribose 1-diphosphate</name>
        <dbReference type="ChEBI" id="CHEBI:58017"/>
        <note>ligand shared between dimeric partners</note>
    </ligand>
</feature>
<dbReference type="PANTHER" id="PTHR46683">
    <property type="entry name" value="OROTATE PHOSPHORIBOSYLTRANSFERASE 1-RELATED"/>
    <property type="match status" value="1"/>
</dbReference>
<gene>
    <name evidence="9" type="primary">pyrE</name>
    <name evidence="11" type="ORF">CK498_08365</name>
</gene>
<dbReference type="GO" id="GO:0046132">
    <property type="term" value="P:pyrimidine ribonucleoside biosynthetic process"/>
    <property type="evidence" value="ECO:0007669"/>
    <property type="project" value="TreeGrafter"/>
</dbReference>
<evidence type="ECO:0000256" key="7">
    <source>
        <dbReference type="ARBA" id="ARBA00022679"/>
    </source>
</evidence>
<comment type="subunit">
    <text evidence="4 9">Homodimer.</text>
</comment>
<dbReference type="PANTHER" id="PTHR46683:SF1">
    <property type="entry name" value="OROTATE PHOSPHORIBOSYLTRANSFERASE 1-RELATED"/>
    <property type="match status" value="1"/>
</dbReference>
<accession>A0A2A2EWW2</accession>
<keyword evidence="8 9" id="KW-0665">Pyrimidine biosynthesis</keyword>
<dbReference type="InterPro" id="IPR023031">
    <property type="entry name" value="OPRT"/>
</dbReference>
<evidence type="ECO:0000256" key="1">
    <source>
        <dbReference type="ARBA" id="ARBA00003769"/>
    </source>
</evidence>
<name>A0A2A2EWW2_9GAMM</name>
<dbReference type="AlphaFoldDB" id="A0A2A2EWW2"/>
<keyword evidence="6 9" id="KW-0328">Glycosyltransferase</keyword>
<evidence type="ECO:0000256" key="8">
    <source>
        <dbReference type="ARBA" id="ARBA00022975"/>
    </source>
</evidence>
<dbReference type="GO" id="GO:0006207">
    <property type="term" value="P:'de novo' pyrimidine nucleobase biosynthetic process"/>
    <property type="evidence" value="ECO:0007669"/>
    <property type="project" value="TreeGrafter"/>
</dbReference>
<dbReference type="HAMAP" id="MF_01208">
    <property type="entry name" value="PyrE"/>
    <property type="match status" value="1"/>
</dbReference>
<organism evidence="11 12">
    <name type="scientific">Halomonas salipaludis</name>
    <dbReference type="NCBI Taxonomy" id="2032625"/>
    <lineage>
        <taxon>Bacteria</taxon>
        <taxon>Pseudomonadati</taxon>
        <taxon>Pseudomonadota</taxon>
        <taxon>Gammaproteobacteria</taxon>
        <taxon>Oceanospirillales</taxon>
        <taxon>Halomonadaceae</taxon>
        <taxon>Halomonas</taxon>
    </lineage>
</organism>
<feature type="binding site" evidence="9">
    <location>
        <begin position="34"/>
        <end position="35"/>
    </location>
    <ligand>
        <name>orotate</name>
        <dbReference type="ChEBI" id="CHEBI:30839"/>
    </ligand>
</feature>
<dbReference type="NCBIfam" id="TIGR00336">
    <property type="entry name" value="pyrE"/>
    <property type="match status" value="1"/>
</dbReference>
<evidence type="ECO:0000313" key="12">
    <source>
        <dbReference type="Proteomes" id="UP000217771"/>
    </source>
</evidence>
<dbReference type="InterPro" id="IPR029057">
    <property type="entry name" value="PRTase-like"/>
</dbReference>
<protein>
    <recommendedName>
        <fullName evidence="5 9">Orotate phosphoribosyltransferase</fullName>
        <shortName evidence="9">OPRT</shortName>
        <shortName evidence="9">OPRTase</shortName>
        <ecNumber evidence="5 9">2.4.2.10</ecNumber>
    </recommendedName>
</protein>
<evidence type="ECO:0000313" key="11">
    <source>
        <dbReference type="EMBL" id="PAU77646.1"/>
    </source>
</evidence>
<keyword evidence="9" id="KW-0460">Magnesium</keyword>
<sequence length="217" mass="23348">MQPYQREFIEFAIDQGVLRFGEFTLKSGRVSPYFFNAGLFKSGAALARLGRCYAQAIEASGIDADVLFGPAYKGIPLAATTAVALAEHHGRDLPFAFNRKEAKDHGEGGNIVGAELAGRILIIDDVITAGTAIREVMALIDAAGAEAAGVVIALDRQERGAGELSAIQEVEQRYAMPVVSIVTLDMVLEYLEQHAGESMRPHAEAIRAYRARYGVGH</sequence>
<evidence type="ECO:0000256" key="6">
    <source>
        <dbReference type="ARBA" id="ARBA00022676"/>
    </source>
</evidence>
<dbReference type="GO" id="GO:0000287">
    <property type="term" value="F:magnesium ion binding"/>
    <property type="evidence" value="ECO:0007669"/>
    <property type="project" value="UniProtKB-UniRule"/>
</dbReference>
<feature type="binding site" evidence="9">
    <location>
        <position position="156"/>
    </location>
    <ligand>
        <name>orotate</name>
        <dbReference type="ChEBI" id="CHEBI:30839"/>
    </ligand>
</feature>
<dbReference type="GO" id="GO:0044205">
    <property type="term" value="P:'de novo' UMP biosynthetic process"/>
    <property type="evidence" value="ECO:0007669"/>
    <property type="project" value="UniProtKB-UniRule"/>
</dbReference>